<dbReference type="NCBIfam" id="TIGR01909">
    <property type="entry name" value="C_GCAxxG_C_C"/>
    <property type="match status" value="1"/>
</dbReference>
<dbReference type="InterPro" id="IPR010181">
    <property type="entry name" value="CGCAxxGCC_motif"/>
</dbReference>
<protein>
    <submittedName>
        <fullName evidence="1">C_GCAxxG_C_C family probable redox protein</fullName>
    </submittedName>
</protein>
<dbReference type="InterPro" id="IPR036280">
    <property type="entry name" value="Multihaem_cyt_sf"/>
</dbReference>
<dbReference type="SUPFAM" id="SSF48695">
    <property type="entry name" value="Multiheme cytochromes"/>
    <property type="match status" value="1"/>
</dbReference>
<sequence length="178" mass="20278">MLKKLKSIIFGPDYSQMQENLADEIINLNRIKKKAEDYYRKGDFYCSESIVKTFIEEFNLDLPDDVIAMASSFPVGMGYSGCSCGAVIGAQMMLGYFFGRRQAGDNKVNRTMELSAELHDYFREEHGSLCCRVLTKDHKLGSKEHIKQCVDFTGEMAYITAKKVCDELELKYIDSKTD</sequence>
<evidence type="ECO:0000313" key="2">
    <source>
        <dbReference type="Proteomes" id="UP000295176"/>
    </source>
</evidence>
<dbReference type="Pfam" id="PF09719">
    <property type="entry name" value="C_GCAxxG_C_C"/>
    <property type="match status" value="1"/>
</dbReference>
<proteinExistence type="predicted"/>
<dbReference type="RefSeq" id="WP_133529879.1">
    <property type="nucleotide sequence ID" value="NZ_SNXX01000005.1"/>
</dbReference>
<gene>
    <name evidence="1" type="ORF">C7957_10524</name>
</gene>
<dbReference type="Proteomes" id="UP000295176">
    <property type="component" value="Unassembled WGS sequence"/>
</dbReference>
<dbReference type="EMBL" id="SNXX01000005">
    <property type="protein sequence ID" value="TDP98225.1"/>
    <property type="molecule type" value="Genomic_DNA"/>
</dbReference>
<organism evidence="1 2">
    <name type="scientific">Halanaerobium saccharolyticum</name>
    <dbReference type="NCBI Taxonomy" id="43595"/>
    <lineage>
        <taxon>Bacteria</taxon>
        <taxon>Bacillati</taxon>
        <taxon>Bacillota</taxon>
        <taxon>Clostridia</taxon>
        <taxon>Halanaerobiales</taxon>
        <taxon>Halanaerobiaceae</taxon>
        <taxon>Halanaerobium</taxon>
    </lineage>
</organism>
<dbReference type="AlphaFoldDB" id="A0A4R6SG88"/>
<reference evidence="1 2" key="1">
    <citation type="submission" date="2019-03" db="EMBL/GenBank/DDBJ databases">
        <title>Subsurface microbial communities from deep shales in Ohio and West Virginia, USA.</title>
        <authorList>
            <person name="Wrighton K."/>
        </authorList>
    </citation>
    <scope>NUCLEOTIDE SEQUENCE [LARGE SCALE GENOMIC DNA]</scope>
    <source>
        <strain evidence="1 2">MSL 7</strain>
    </source>
</reference>
<name>A0A4R6SG88_9FIRM</name>
<accession>A0A4R6SG88</accession>
<comment type="caution">
    <text evidence="1">The sequence shown here is derived from an EMBL/GenBank/DDBJ whole genome shotgun (WGS) entry which is preliminary data.</text>
</comment>
<evidence type="ECO:0000313" key="1">
    <source>
        <dbReference type="EMBL" id="TDP98225.1"/>
    </source>
</evidence>